<proteinExistence type="predicted"/>
<gene>
    <name evidence="2" type="ORF">P0Y53_07215</name>
</gene>
<dbReference type="PANTHER" id="PTHR43682:SF1">
    <property type="entry name" value="LACTATE UTILIZATION PROTEIN C"/>
    <property type="match status" value="1"/>
</dbReference>
<protein>
    <submittedName>
        <fullName evidence="2">Lactate utilization protein</fullName>
    </submittedName>
</protein>
<name>A0AAJ5WS98_9BACT</name>
<dbReference type="SUPFAM" id="SSF100950">
    <property type="entry name" value="NagB/RpiA/CoA transferase-like"/>
    <property type="match status" value="1"/>
</dbReference>
<feature type="domain" description="LUD" evidence="1">
    <location>
        <begin position="107"/>
        <end position="208"/>
    </location>
</feature>
<sequence>MISPSKENILKKIRKALTQSTPLPFPQSEGNSSVFQPSQQELEVEFAEQFTRLQGKFVFCANYAELVLQLQNLLVHNKWEKALCQEEGLMATLAANGYGQPWHPVLSTCDVAITSCDYLVARTGSVVLSSGSESGRTTSVYAPVHICIATSSQLVYDIKDALQGMREKYGSELPSQISFATGPSRTADIEKTLVVGIHGPGEAYVFLVDQ</sequence>
<dbReference type="InterPro" id="IPR024185">
    <property type="entry name" value="FTHF_cligase-like_sf"/>
</dbReference>
<reference evidence="2" key="1">
    <citation type="submission" date="2023-03" db="EMBL/GenBank/DDBJ databases">
        <title>Andean soil-derived lignocellulolytic bacterial consortium as a source of novel taxa and putative plastic-active enzymes.</title>
        <authorList>
            <person name="Diaz-Garcia L."/>
            <person name="Chuvochina M."/>
            <person name="Feuerriegel G."/>
            <person name="Bunk B."/>
            <person name="Sproer C."/>
            <person name="Streit W.R."/>
            <person name="Rodriguez L.M."/>
            <person name="Overmann J."/>
            <person name="Jimenez D.J."/>
        </authorList>
    </citation>
    <scope>NUCLEOTIDE SEQUENCE</scope>
    <source>
        <strain evidence="2">MAG 7</strain>
    </source>
</reference>
<dbReference type="Gene3D" id="3.40.50.10420">
    <property type="entry name" value="NagB/RpiA/CoA transferase-like"/>
    <property type="match status" value="1"/>
</dbReference>
<dbReference type="InterPro" id="IPR037171">
    <property type="entry name" value="NagB/RpiA_transferase-like"/>
</dbReference>
<dbReference type="InterPro" id="IPR003741">
    <property type="entry name" value="LUD_dom"/>
</dbReference>
<dbReference type="EMBL" id="CP119311">
    <property type="protein sequence ID" value="WEK37286.1"/>
    <property type="molecule type" value="Genomic_DNA"/>
</dbReference>
<evidence type="ECO:0000313" key="2">
    <source>
        <dbReference type="EMBL" id="WEK37286.1"/>
    </source>
</evidence>
<accession>A0AAJ5WS98</accession>
<evidence type="ECO:0000259" key="1">
    <source>
        <dbReference type="Pfam" id="PF02589"/>
    </source>
</evidence>
<dbReference type="PANTHER" id="PTHR43682">
    <property type="entry name" value="LACTATE UTILIZATION PROTEIN C"/>
    <property type="match status" value="1"/>
</dbReference>
<dbReference type="Proteomes" id="UP001220610">
    <property type="component" value="Chromosome"/>
</dbReference>
<dbReference type="Pfam" id="PF02589">
    <property type="entry name" value="LUD_dom"/>
    <property type="match status" value="1"/>
</dbReference>
<dbReference type="AlphaFoldDB" id="A0AAJ5WS98"/>
<organism evidence="2 3">
    <name type="scientific">Candidatus Pseudobacter hemicellulosilyticus</name>
    <dbReference type="NCBI Taxonomy" id="3121375"/>
    <lineage>
        <taxon>Bacteria</taxon>
        <taxon>Pseudomonadati</taxon>
        <taxon>Bacteroidota</taxon>
        <taxon>Chitinophagia</taxon>
        <taxon>Chitinophagales</taxon>
        <taxon>Chitinophagaceae</taxon>
        <taxon>Pseudobacter</taxon>
    </lineage>
</organism>
<evidence type="ECO:0000313" key="3">
    <source>
        <dbReference type="Proteomes" id="UP001220610"/>
    </source>
</evidence>